<dbReference type="Pfam" id="PF10551">
    <property type="entry name" value="MULE"/>
    <property type="match status" value="1"/>
</dbReference>
<reference evidence="6 7" key="1">
    <citation type="journal article" date="2018" name="Mol. Plant">
        <title>The genome of Artemisia annua provides insight into the evolution of Asteraceae family and artemisinin biosynthesis.</title>
        <authorList>
            <person name="Shen Q."/>
            <person name="Zhang L."/>
            <person name="Liao Z."/>
            <person name="Wang S."/>
            <person name="Yan T."/>
            <person name="Shi P."/>
            <person name="Liu M."/>
            <person name="Fu X."/>
            <person name="Pan Q."/>
            <person name="Wang Y."/>
            <person name="Lv Z."/>
            <person name="Lu X."/>
            <person name="Zhang F."/>
            <person name="Jiang W."/>
            <person name="Ma Y."/>
            <person name="Chen M."/>
            <person name="Hao X."/>
            <person name="Li L."/>
            <person name="Tang Y."/>
            <person name="Lv G."/>
            <person name="Zhou Y."/>
            <person name="Sun X."/>
            <person name="Brodelius P.E."/>
            <person name="Rose J.K.C."/>
            <person name="Tang K."/>
        </authorList>
    </citation>
    <scope>NUCLEOTIDE SEQUENCE [LARGE SCALE GENOMIC DNA]</scope>
    <source>
        <strain evidence="7">cv. Huhao1</strain>
        <tissue evidence="6">Leaf</tissue>
    </source>
</reference>
<sequence length="384" mass="44503">MRPLIKIDVAHLKGRYLGTNLLAVGMDDNNQIIPLAAGVAQGEKVESWSWFLGKLKESIGDRNDMAIISDRHFAITIACKIVFPRAFHGYCCCHLMMNCNLKSRKHKALFWKTCKAYLVSDFDSAIAKIRSFKPDAYRKLEEAGFDKWSRAYRPAKRYNYLTSNIAESINSLTKNVRKVPVTMLIEYYRELIQQWYCDRRYNGEGEPPADALTSWASAKVNDRMIKSATWVVRGIRHGKIYQVRDSRSVHTVNLTEGECSCRKWQLSGLPCGHVCVVARFSEMSNCNHWAKGWFSQTTLKRTYQQLVHPLKEPWETPGDVQVVLPPAIVKRQPGRPKEKQRIRSQGEEPRIVRCSRCVVQQQRITNQMLARRWIMTKTMLRWMM</sequence>
<comment type="caution">
    <text evidence="6">The sequence shown here is derived from an EMBL/GenBank/DDBJ whole genome shotgun (WGS) entry which is preliminary data.</text>
</comment>
<feature type="domain" description="SWIM-type" evidence="5">
    <location>
        <begin position="250"/>
        <end position="282"/>
    </location>
</feature>
<evidence type="ECO:0000313" key="6">
    <source>
        <dbReference type="EMBL" id="PWA37839.1"/>
    </source>
</evidence>
<keyword evidence="1" id="KW-0479">Metal-binding</keyword>
<dbReference type="SMART" id="SM00575">
    <property type="entry name" value="ZnF_PMZ"/>
    <property type="match status" value="1"/>
</dbReference>
<dbReference type="Pfam" id="PF04434">
    <property type="entry name" value="SWIM"/>
    <property type="match status" value="1"/>
</dbReference>
<dbReference type="InterPro" id="IPR007527">
    <property type="entry name" value="Znf_SWIM"/>
</dbReference>
<dbReference type="GO" id="GO:0008270">
    <property type="term" value="F:zinc ion binding"/>
    <property type="evidence" value="ECO:0007669"/>
    <property type="project" value="UniProtKB-KW"/>
</dbReference>
<dbReference type="PROSITE" id="PS50966">
    <property type="entry name" value="ZF_SWIM"/>
    <property type="match status" value="1"/>
</dbReference>
<evidence type="ECO:0000256" key="4">
    <source>
        <dbReference type="PROSITE-ProRule" id="PRU00325"/>
    </source>
</evidence>
<evidence type="ECO:0000256" key="3">
    <source>
        <dbReference type="ARBA" id="ARBA00022833"/>
    </source>
</evidence>
<organism evidence="6 7">
    <name type="scientific">Artemisia annua</name>
    <name type="common">Sweet wormwood</name>
    <dbReference type="NCBI Taxonomy" id="35608"/>
    <lineage>
        <taxon>Eukaryota</taxon>
        <taxon>Viridiplantae</taxon>
        <taxon>Streptophyta</taxon>
        <taxon>Embryophyta</taxon>
        <taxon>Tracheophyta</taxon>
        <taxon>Spermatophyta</taxon>
        <taxon>Magnoliopsida</taxon>
        <taxon>eudicotyledons</taxon>
        <taxon>Gunneridae</taxon>
        <taxon>Pentapetalae</taxon>
        <taxon>asterids</taxon>
        <taxon>campanulids</taxon>
        <taxon>Asterales</taxon>
        <taxon>Asteraceae</taxon>
        <taxon>Asteroideae</taxon>
        <taxon>Anthemideae</taxon>
        <taxon>Artemisiinae</taxon>
        <taxon>Artemisia</taxon>
    </lineage>
</organism>
<protein>
    <submittedName>
        <fullName evidence="6">Transposase, MuDR, MULE transposase domain protein</fullName>
    </submittedName>
</protein>
<dbReference type="STRING" id="35608.A0A2U1KM53"/>
<dbReference type="OrthoDB" id="1938144at2759"/>
<evidence type="ECO:0000313" key="7">
    <source>
        <dbReference type="Proteomes" id="UP000245207"/>
    </source>
</evidence>
<keyword evidence="7" id="KW-1185">Reference proteome</keyword>
<accession>A0A2U1KM53</accession>
<evidence type="ECO:0000256" key="1">
    <source>
        <dbReference type="ARBA" id="ARBA00022723"/>
    </source>
</evidence>
<dbReference type="InterPro" id="IPR006564">
    <property type="entry name" value="Znf_PMZ"/>
</dbReference>
<gene>
    <name evidence="6" type="ORF">CTI12_AA584820</name>
</gene>
<dbReference type="EMBL" id="PKPP01016300">
    <property type="protein sequence ID" value="PWA37839.1"/>
    <property type="molecule type" value="Genomic_DNA"/>
</dbReference>
<dbReference type="PANTHER" id="PTHR31973:SF185">
    <property type="entry name" value="TRANSPOSASE, MUDR, PLANT, MULE TRANSPOSASE DOMAIN-CONTAINING PROTEIN"/>
    <property type="match status" value="1"/>
</dbReference>
<evidence type="ECO:0000256" key="2">
    <source>
        <dbReference type="ARBA" id="ARBA00022771"/>
    </source>
</evidence>
<keyword evidence="3" id="KW-0862">Zinc</keyword>
<keyword evidence="2 4" id="KW-0863">Zinc-finger</keyword>
<dbReference type="Proteomes" id="UP000245207">
    <property type="component" value="Unassembled WGS sequence"/>
</dbReference>
<dbReference type="InterPro" id="IPR018289">
    <property type="entry name" value="MULE_transposase_dom"/>
</dbReference>
<name>A0A2U1KM53_ARTAN</name>
<proteinExistence type="predicted"/>
<evidence type="ECO:0000259" key="5">
    <source>
        <dbReference type="PROSITE" id="PS50966"/>
    </source>
</evidence>
<dbReference type="PANTHER" id="PTHR31973">
    <property type="entry name" value="POLYPROTEIN, PUTATIVE-RELATED"/>
    <property type="match status" value="1"/>
</dbReference>
<dbReference type="AlphaFoldDB" id="A0A2U1KM53"/>